<dbReference type="Pfam" id="PF12804">
    <property type="entry name" value="NTP_transf_3"/>
    <property type="match status" value="1"/>
</dbReference>
<reference evidence="2" key="1">
    <citation type="submission" date="2022-12" db="EMBL/GenBank/DDBJ databases">
        <title>Reference genome sequencing for broad-spectrum identification of bacterial and archaeal isolates by mass spectrometry.</title>
        <authorList>
            <person name="Sekiguchi Y."/>
            <person name="Tourlousse D.M."/>
        </authorList>
    </citation>
    <scope>NUCLEOTIDE SEQUENCE</scope>
    <source>
        <strain evidence="2">14</strain>
    </source>
</reference>
<proteinExistence type="predicted"/>
<feature type="domain" description="MobA-like NTP transferase" evidence="1">
    <location>
        <begin position="3"/>
        <end position="166"/>
    </location>
</feature>
<dbReference type="GO" id="GO:0016779">
    <property type="term" value="F:nucleotidyltransferase activity"/>
    <property type="evidence" value="ECO:0007669"/>
    <property type="project" value="UniProtKB-ARBA"/>
</dbReference>
<evidence type="ECO:0000313" key="3">
    <source>
        <dbReference type="Proteomes" id="UP001144396"/>
    </source>
</evidence>
<name>A0A9W6FPL0_9MICO</name>
<comment type="caution">
    <text evidence="2">The sequence shown here is derived from an EMBL/GenBank/DDBJ whole genome shotgun (WGS) entry which is preliminary data.</text>
</comment>
<dbReference type="SUPFAM" id="SSF53448">
    <property type="entry name" value="Nucleotide-diphospho-sugar transferases"/>
    <property type="match status" value="1"/>
</dbReference>
<dbReference type="AlphaFoldDB" id="A0A9W6FPL0"/>
<evidence type="ECO:0000313" key="2">
    <source>
        <dbReference type="EMBL" id="GLI28139.1"/>
    </source>
</evidence>
<dbReference type="CDD" id="cd04182">
    <property type="entry name" value="GT_2_like_f"/>
    <property type="match status" value="1"/>
</dbReference>
<gene>
    <name evidence="2" type="ORF">ARHIZOSPH14_23810</name>
</gene>
<dbReference type="InterPro" id="IPR025877">
    <property type="entry name" value="MobA-like_NTP_Trfase"/>
</dbReference>
<evidence type="ECO:0000259" key="1">
    <source>
        <dbReference type="Pfam" id="PF12804"/>
    </source>
</evidence>
<dbReference type="InterPro" id="IPR029044">
    <property type="entry name" value="Nucleotide-diphossugar_trans"/>
</dbReference>
<dbReference type="EMBL" id="BSDP01000001">
    <property type="protein sequence ID" value="GLI28139.1"/>
    <property type="molecule type" value="Genomic_DNA"/>
</dbReference>
<organism evidence="2 3">
    <name type="scientific">Agromyces rhizosphaerae</name>
    <dbReference type="NCBI Taxonomy" id="88374"/>
    <lineage>
        <taxon>Bacteria</taxon>
        <taxon>Bacillati</taxon>
        <taxon>Actinomycetota</taxon>
        <taxon>Actinomycetes</taxon>
        <taxon>Micrococcales</taxon>
        <taxon>Microbacteriaceae</taxon>
        <taxon>Agromyces</taxon>
    </lineage>
</organism>
<protein>
    <submittedName>
        <fullName evidence="2">Molybdopterin-guanine dinucleotide biosynthesis protein MobA</fullName>
    </submittedName>
</protein>
<keyword evidence="3" id="KW-1185">Reference proteome</keyword>
<dbReference type="Gene3D" id="3.90.550.10">
    <property type="entry name" value="Spore Coat Polysaccharide Biosynthesis Protein SpsA, Chain A"/>
    <property type="match status" value="1"/>
</dbReference>
<sequence length="183" mass="18695">MLGVVLAAGGGSRMGRPKALVREPDGTPWVELAVRMLREAGCPSVLVVLGAEADAARALVPPGAAIVTHPGWSEGLASTVRVALDAAAATPADAVLLTLVDLPGLPASVARRVLDAADTEPATSLARAVFDGRPGHPVLIGRAHWTRLSAALHGDAGASAYLRDHRAVAVECGDLSTGLDRDR</sequence>
<accession>A0A9W6FPL0</accession>
<dbReference type="Proteomes" id="UP001144396">
    <property type="component" value="Unassembled WGS sequence"/>
</dbReference>
<dbReference type="PANTHER" id="PTHR43777:SF1">
    <property type="entry name" value="MOLYBDENUM COFACTOR CYTIDYLYLTRANSFERASE"/>
    <property type="match status" value="1"/>
</dbReference>
<dbReference type="PANTHER" id="PTHR43777">
    <property type="entry name" value="MOLYBDENUM COFACTOR CYTIDYLYLTRANSFERASE"/>
    <property type="match status" value="1"/>
</dbReference>